<evidence type="ECO:0000313" key="2">
    <source>
        <dbReference type="Proteomes" id="UP001432251"/>
    </source>
</evidence>
<geneLocation type="plasmid" evidence="1 2">
    <name>p1</name>
</geneLocation>
<keyword evidence="2" id="KW-1185">Reference proteome</keyword>
<organism evidence="1 2">
    <name type="scientific">Streptomyces citrinus</name>
    <dbReference type="NCBI Taxonomy" id="3118173"/>
    <lineage>
        <taxon>Bacteria</taxon>
        <taxon>Bacillati</taxon>
        <taxon>Actinomycetota</taxon>
        <taxon>Actinomycetes</taxon>
        <taxon>Kitasatosporales</taxon>
        <taxon>Streptomycetaceae</taxon>
        <taxon>Streptomyces</taxon>
    </lineage>
</organism>
<sequence>MHTDQWSLVVAIASALVACVAAYQVKYARQQTEAAQNSLALAERVQKESSEPYVIVTIQPRDPWSLVLVVAIENIGPTVARNVRINVVPEIESSVDEDATAHLREALARRIPVLPPGHKLEYLFDTNQRWETDLPMAYQFTVHAHGPAGPVETMQYDADLHVLGAVLRGERPTQKVEDKLGKVVDHLKSISSNYATANRQAIDETNRRRLETLRQRQQEHAARANGDPTAAGS</sequence>
<dbReference type="Proteomes" id="UP001432251">
    <property type="component" value="Plasmid p1"/>
</dbReference>
<protein>
    <submittedName>
        <fullName evidence="1">Uncharacterized protein</fullName>
    </submittedName>
</protein>
<dbReference type="EMBL" id="CP146023">
    <property type="protein sequence ID" value="WWQ69499.1"/>
    <property type="molecule type" value="Genomic_DNA"/>
</dbReference>
<reference evidence="1" key="1">
    <citation type="journal article" date="2025" name="Int. J. Syst. Evol. Microbiol.">
        <title>Streptomyces citrinus sp. nov., with yellow diffusible pigment.</title>
        <authorList>
            <person name="He Y."/>
            <person name="Yang E."/>
            <person name="Xu J."/>
            <person name="Sun Y."/>
            <person name="Sun L."/>
        </authorList>
    </citation>
    <scope>NUCLEOTIDE SEQUENCE</scope>
    <source>
        <strain evidence="1">Q6</strain>
    </source>
</reference>
<accession>A0ACD5ARB7</accession>
<evidence type="ECO:0000313" key="1">
    <source>
        <dbReference type="EMBL" id="WWQ69499.1"/>
    </source>
</evidence>
<gene>
    <name evidence="1" type="ORF">V2W30_40740</name>
</gene>
<name>A0ACD5ARB7_9ACTN</name>
<proteinExistence type="predicted"/>
<keyword evidence="1" id="KW-0614">Plasmid</keyword>